<evidence type="ECO:0000256" key="3">
    <source>
        <dbReference type="ARBA" id="ARBA00022475"/>
    </source>
</evidence>
<dbReference type="GO" id="GO:0005886">
    <property type="term" value="C:plasma membrane"/>
    <property type="evidence" value="ECO:0007669"/>
    <property type="project" value="UniProtKB-SubCell"/>
</dbReference>
<dbReference type="InterPro" id="IPR010920">
    <property type="entry name" value="LSM_dom_sf"/>
</dbReference>
<dbReference type="AlphaFoldDB" id="A0A381Q5Q3"/>
<feature type="transmembrane region" description="Helical" evidence="7">
    <location>
        <begin position="66"/>
        <end position="84"/>
    </location>
</feature>
<evidence type="ECO:0000259" key="9">
    <source>
        <dbReference type="Pfam" id="PF21082"/>
    </source>
</evidence>
<dbReference type="SUPFAM" id="SSF50182">
    <property type="entry name" value="Sm-like ribonucleoproteins"/>
    <property type="match status" value="1"/>
</dbReference>
<name>A0A381Q5Q3_9ZZZZ</name>
<dbReference type="SUPFAM" id="SSF82861">
    <property type="entry name" value="Mechanosensitive channel protein MscS (YggB), transmembrane region"/>
    <property type="match status" value="1"/>
</dbReference>
<dbReference type="InterPro" id="IPR011066">
    <property type="entry name" value="MscS_channel_C_sf"/>
</dbReference>
<evidence type="ECO:0000256" key="2">
    <source>
        <dbReference type="ARBA" id="ARBA00008017"/>
    </source>
</evidence>
<dbReference type="Pfam" id="PF21082">
    <property type="entry name" value="MS_channel_3rd"/>
    <property type="match status" value="1"/>
</dbReference>
<feature type="transmembrane region" description="Helical" evidence="7">
    <location>
        <begin position="132"/>
        <end position="154"/>
    </location>
</feature>
<gene>
    <name evidence="11" type="ORF">METZ01_LOCUS27234</name>
</gene>
<dbReference type="EMBL" id="UINC01001208">
    <property type="protein sequence ID" value="SUZ74380.1"/>
    <property type="molecule type" value="Genomic_DNA"/>
</dbReference>
<evidence type="ECO:0000256" key="4">
    <source>
        <dbReference type="ARBA" id="ARBA00022692"/>
    </source>
</evidence>
<dbReference type="InterPro" id="IPR006685">
    <property type="entry name" value="MscS_channel_2nd"/>
</dbReference>
<organism evidence="11">
    <name type="scientific">marine metagenome</name>
    <dbReference type="NCBI Taxonomy" id="408172"/>
    <lineage>
        <taxon>unclassified sequences</taxon>
        <taxon>metagenomes</taxon>
        <taxon>ecological metagenomes</taxon>
    </lineage>
</organism>
<dbReference type="InterPro" id="IPR049142">
    <property type="entry name" value="MS_channel_1st"/>
</dbReference>
<dbReference type="SUPFAM" id="SSF82689">
    <property type="entry name" value="Mechanosensitive channel protein MscS (YggB), C-terminal domain"/>
    <property type="match status" value="1"/>
</dbReference>
<dbReference type="Pfam" id="PF00924">
    <property type="entry name" value="MS_channel_2nd"/>
    <property type="match status" value="1"/>
</dbReference>
<dbReference type="PANTHER" id="PTHR30566:SF25">
    <property type="entry name" value="INNER MEMBRANE PROTEIN"/>
    <property type="match status" value="1"/>
</dbReference>
<feature type="domain" description="Mechanosensitive ion channel transmembrane helices 2/3" evidence="10">
    <location>
        <begin position="139"/>
        <end position="179"/>
    </location>
</feature>
<dbReference type="Pfam" id="PF21088">
    <property type="entry name" value="MS_channel_1st"/>
    <property type="match status" value="1"/>
</dbReference>
<feature type="transmembrane region" description="Helical" evidence="7">
    <location>
        <begin position="160"/>
        <end position="182"/>
    </location>
</feature>
<evidence type="ECO:0000256" key="6">
    <source>
        <dbReference type="ARBA" id="ARBA00023136"/>
    </source>
</evidence>
<comment type="subcellular location">
    <subcellularLocation>
        <location evidence="1">Cell membrane</location>
        <topology evidence="1">Multi-pass membrane protein</topology>
    </subcellularLocation>
</comment>
<feature type="domain" description="Mechanosensitive ion channel MscS" evidence="8">
    <location>
        <begin position="181"/>
        <end position="247"/>
    </location>
</feature>
<reference evidence="11" key="1">
    <citation type="submission" date="2018-05" db="EMBL/GenBank/DDBJ databases">
        <authorList>
            <person name="Lanie J.A."/>
            <person name="Ng W.-L."/>
            <person name="Kazmierczak K.M."/>
            <person name="Andrzejewski T.M."/>
            <person name="Davidsen T.M."/>
            <person name="Wayne K.J."/>
            <person name="Tettelin H."/>
            <person name="Glass J.I."/>
            <person name="Rusch D."/>
            <person name="Podicherti R."/>
            <person name="Tsui H.-C.T."/>
            <person name="Winkler M.E."/>
        </authorList>
    </citation>
    <scope>NUCLEOTIDE SEQUENCE</scope>
</reference>
<comment type="similarity">
    <text evidence="2">Belongs to the MscS (TC 1.A.23) family.</text>
</comment>
<dbReference type="InterPro" id="IPR023408">
    <property type="entry name" value="MscS_beta-dom_sf"/>
</dbReference>
<evidence type="ECO:0008006" key="12">
    <source>
        <dbReference type="Google" id="ProtNLM"/>
    </source>
</evidence>
<dbReference type="InterPro" id="IPR011014">
    <property type="entry name" value="MscS_channel_TM-2"/>
</dbReference>
<evidence type="ECO:0000256" key="7">
    <source>
        <dbReference type="SAM" id="Phobius"/>
    </source>
</evidence>
<evidence type="ECO:0000256" key="5">
    <source>
        <dbReference type="ARBA" id="ARBA00022989"/>
    </source>
</evidence>
<feature type="domain" description="Mechanosensitive ion channel MscS C-terminal" evidence="9">
    <location>
        <begin position="255"/>
        <end position="338"/>
    </location>
</feature>
<sequence length="354" mass="38894">MTDFLNSQFLGNTWQDWIIAAGLVLIVFVLVQTAMRIILKRLKAIASKTETDLDDLIGQLLDKTKFLFVALLAVYVGALYLTLPTEVSDLFSTVLVLGFLAQGAFWANGIVNYMLGSWAKQKFESDPTISTALGSVGFLIRFAVGATFVMLALANLDIDIGPLIASLGIGGVALALALQGVLGDLFASLSIIFDKPFAVGDSIQVGDLSGTVEHVGLKSTRLKSVTGEQLVFSNGDLLGSRIRNYQRRQERRCAFTLGVTYDTPSEKLERIPNLIQEIIESHENVRFDRCFFMVFGDSALNFESVYYILAPDFKTYGETHHAVNLEIFRRFAEEGIEFAYPTQTIYVEGGVPGG</sequence>
<accession>A0A381Q5Q3</accession>
<evidence type="ECO:0000313" key="11">
    <source>
        <dbReference type="EMBL" id="SUZ74380.1"/>
    </source>
</evidence>
<dbReference type="GO" id="GO:0055085">
    <property type="term" value="P:transmembrane transport"/>
    <property type="evidence" value="ECO:0007669"/>
    <property type="project" value="InterPro"/>
</dbReference>
<keyword evidence="3" id="KW-1003">Cell membrane</keyword>
<dbReference type="Gene3D" id="1.10.287.1260">
    <property type="match status" value="1"/>
</dbReference>
<feature type="transmembrane region" description="Helical" evidence="7">
    <location>
        <begin position="17"/>
        <end position="39"/>
    </location>
</feature>
<keyword evidence="6 7" id="KW-0472">Membrane</keyword>
<protein>
    <recommendedName>
        <fullName evidence="12">Mechanosensitive ion channel protein MscS</fullName>
    </recommendedName>
</protein>
<dbReference type="InterPro" id="IPR049278">
    <property type="entry name" value="MS_channel_C"/>
</dbReference>
<feature type="transmembrane region" description="Helical" evidence="7">
    <location>
        <begin position="90"/>
        <end position="111"/>
    </location>
</feature>
<evidence type="ECO:0000259" key="10">
    <source>
        <dbReference type="Pfam" id="PF21088"/>
    </source>
</evidence>
<evidence type="ECO:0000259" key="8">
    <source>
        <dbReference type="Pfam" id="PF00924"/>
    </source>
</evidence>
<evidence type="ECO:0000256" key="1">
    <source>
        <dbReference type="ARBA" id="ARBA00004651"/>
    </source>
</evidence>
<dbReference type="Gene3D" id="3.30.70.100">
    <property type="match status" value="1"/>
</dbReference>
<dbReference type="Gene3D" id="2.30.30.60">
    <property type="match status" value="1"/>
</dbReference>
<proteinExistence type="inferred from homology"/>
<dbReference type="PANTHER" id="PTHR30566">
    <property type="entry name" value="YNAI-RELATED MECHANOSENSITIVE ION CHANNEL"/>
    <property type="match status" value="1"/>
</dbReference>
<keyword evidence="5 7" id="KW-1133">Transmembrane helix</keyword>
<keyword evidence="4 7" id="KW-0812">Transmembrane</keyword>